<dbReference type="InterPro" id="IPR050808">
    <property type="entry name" value="Phage_Integrase"/>
</dbReference>
<comment type="caution">
    <text evidence="8">The sequence shown here is derived from an EMBL/GenBank/DDBJ whole genome shotgun (WGS) entry which is preliminary data.</text>
</comment>
<dbReference type="InterPro" id="IPR010998">
    <property type="entry name" value="Integrase_recombinase_N"/>
</dbReference>
<dbReference type="PROSITE" id="PS51900">
    <property type="entry name" value="CB"/>
    <property type="match status" value="1"/>
</dbReference>
<keyword evidence="2" id="KW-0229">DNA integration</keyword>
<keyword evidence="3 5" id="KW-0238">DNA-binding</keyword>
<dbReference type="Gene3D" id="1.10.443.10">
    <property type="entry name" value="Intergrase catalytic core"/>
    <property type="match status" value="1"/>
</dbReference>
<sequence>MGRPPLEVGTYGKIRFSETKTGYRARASFRGYDGRVRDIERTGESKPKAERALKRAIQEELKTPGGSEITAKSRFQVVAERWLAWQERRVAAGERAVGTLDNYRSMLRNHVLPAFAELRMSEVTVPRLDRFFVELKSRASPAHAITARAVVSGIMRYAARHGAITGNPVRDIEPIEGSGRKKSRALTLAECGEWLAQLEQDPAACRHDLPDLTRFMMATGVRIGEALALYWEDVDLDRGVVAIEWTVVRVRGVGLRRTPPKTAASERTLLVPAWALEILRKRHAAAVAEHRPSASPVFPDSLGGLRDPSNTRRALREARGGAQFGWVTSHVFRKTAATMLDQASLTAREIADQLGHAKPSMTQDVYMGRGVASPRAASALESLGIAGGSNSGDKPGK</sequence>
<organism evidence="8 9">
    <name type="scientific">Prauserella endophytica</name>
    <dbReference type="NCBI Taxonomy" id="1592324"/>
    <lineage>
        <taxon>Bacteria</taxon>
        <taxon>Bacillati</taxon>
        <taxon>Actinomycetota</taxon>
        <taxon>Actinomycetes</taxon>
        <taxon>Pseudonocardiales</taxon>
        <taxon>Pseudonocardiaceae</taxon>
        <taxon>Prauserella</taxon>
        <taxon>Prauserella coralliicola group</taxon>
    </lineage>
</organism>
<protein>
    <submittedName>
        <fullName evidence="8">Site-specific integrase</fullName>
    </submittedName>
</protein>
<dbReference type="SUPFAM" id="SSF56349">
    <property type="entry name" value="DNA breaking-rejoining enzymes"/>
    <property type="match status" value="1"/>
</dbReference>
<feature type="domain" description="Tyr recombinase" evidence="6">
    <location>
        <begin position="181"/>
        <end position="381"/>
    </location>
</feature>
<evidence type="ECO:0000259" key="6">
    <source>
        <dbReference type="PROSITE" id="PS51898"/>
    </source>
</evidence>
<dbReference type="EMBL" id="SWMS01000062">
    <property type="protein sequence ID" value="TKG57852.1"/>
    <property type="molecule type" value="Genomic_DNA"/>
</dbReference>
<dbReference type="Gene3D" id="1.10.150.130">
    <property type="match status" value="1"/>
</dbReference>
<evidence type="ECO:0000256" key="4">
    <source>
        <dbReference type="ARBA" id="ARBA00023172"/>
    </source>
</evidence>
<dbReference type="Pfam" id="PF00589">
    <property type="entry name" value="Phage_integrase"/>
    <property type="match status" value="1"/>
</dbReference>
<name>A0ABY2RS17_9PSEU</name>
<dbReference type="Pfam" id="PF22022">
    <property type="entry name" value="Phage_int_M"/>
    <property type="match status" value="1"/>
</dbReference>
<dbReference type="PANTHER" id="PTHR30629">
    <property type="entry name" value="PROPHAGE INTEGRASE"/>
    <property type="match status" value="1"/>
</dbReference>
<evidence type="ECO:0000313" key="9">
    <source>
        <dbReference type="Proteomes" id="UP000309992"/>
    </source>
</evidence>
<dbReference type="InterPro" id="IPR044068">
    <property type="entry name" value="CB"/>
</dbReference>
<dbReference type="InterPro" id="IPR053876">
    <property type="entry name" value="Phage_int_M"/>
</dbReference>
<keyword evidence="4" id="KW-0233">DNA recombination</keyword>
<dbReference type="InterPro" id="IPR013762">
    <property type="entry name" value="Integrase-like_cat_sf"/>
</dbReference>
<dbReference type="InterPro" id="IPR002104">
    <property type="entry name" value="Integrase_catalytic"/>
</dbReference>
<comment type="similarity">
    <text evidence="1">Belongs to the 'phage' integrase family.</text>
</comment>
<evidence type="ECO:0000256" key="3">
    <source>
        <dbReference type="ARBA" id="ARBA00023125"/>
    </source>
</evidence>
<feature type="domain" description="Core-binding (CB)" evidence="7">
    <location>
        <begin position="73"/>
        <end position="159"/>
    </location>
</feature>
<dbReference type="PROSITE" id="PS51898">
    <property type="entry name" value="TYR_RECOMBINASE"/>
    <property type="match status" value="1"/>
</dbReference>
<dbReference type="InterPro" id="IPR011010">
    <property type="entry name" value="DNA_brk_join_enz"/>
</dbReference>
<accession>A0ABY2RS17</accession>
<keyword evidence="9" id="KW-1185">Reference proteome</keyword>
<evidence type="ECO:0000259" key="7">
    <source>
        <dbReference type="PROSITE" id="PS51900"/>
    </source>
</evidence>
<reference evidence="8 9" key="1">
    <citation type="journal article" date="2015" name="Antonie Van Leeuwenhoek">
        <title>Prauserella endophytica sp. nov., an endophytic actinobacterium isolated from Tamarix taklamakanensis.</title>
        <authorList>
            <person name="Liu J.M."/>
            <person name="Habden X."/>
            <person name="Guo L."/>
            <person name="Tuo L."/>
            <person name="Jiang Z.K."/>
            <person name="Liu S.W."/>
            <person name="Liu X.F."/>
            <person name="Chen L."/>
            <person name="Li R.F."/>
            <person name="Zhang Y.Q."/>
            <person name="Sun C.H."/>
        </authorList>
    </citation>
    <scope>NUCLEOTIDE SEQUENCE [LARGE SCALE GENOMIC DNA]</scope>
    <source>
        <strain evidence="8 9">CGMCC 4.7182</strain>
    </source>
</reference>
<evidence type="ECO:0000256" key="2">
    <source>
        <dbReference type="ARBA" id="ARBA00022908"/>
    </source>
</evidence>
<dbReference type="PANTHER" id="PTHR30629:SF2">
    <property type="entry name" value="PROPHAGE INTEGRASE INTS-RELATED"/>
    <property type="match status" value="1"/>
</dbReference>
<dbReference type="CDD" id="cd01189">
    <property type="entry name" value="INT_ICEBs1_C_like"/>
    <property type="match status" value="1"/>
</dbReference>
<proteinExistence type="inferred from homology"/>
<dbReference type="Proteomes" id="UP000309992">
    <property type="component" value="Unassembled WGS sequence"/>
</dbReference>
<evidence type="ECO:0000256" key="5">
    <source>
        <dbReference type="PROSITE-ProRule" id="PRU01248"/>
    </source>
</evidence>
<evidence type="ECO:0000313" key="8">
    <source>
        <dbReference type="EMBL" id="TKG57852.1"/>
    </source>
</evidence>
<evidence type="ECO:0000256" key="1">
    <source>
        <dbReference type="ARBA" id="ARBA00008857"/>
    </source>
</evidence>
<gene>
    <name evidence="8" type="ORF">FCN18_38685</name>
</gene>